<evidence type="ECO:0008006" key="3">
    <source>
        <dbReference type="Google" id="ProtNLM"/>
    </source>
</evidence>
<dbReference type="InterPro" id="IPR011231">
    <property type="entry name" value="Phage_VT1-Sakai_H0018"/>
</dbReference>
<gene>
    <name evidence="1" type="ORF">GCM10023209_19480</name>
</gene>
<sequence>MKTFIQPGAAMTVPAPAAKTSGDGVLVGSLFGIAQHTAESGADLTIQTVGVFTITKATGSAWTVGAKIYWDDSNSRCTTAESGNTLVGVAAAAAGSADTVGAVRLGIVA</sequence>
<comment type="caution">
    <text evidence="1">The sequence shown here is derived from an EMBL/GenBank/DDBJ whole genome shotgun (WGS) entry which is preliminary data.</text>
</comment>
<dbReference type="Proteomes" id="UP001499910">
    <property type="component" value="Unassembled WGS sequence"/>
</dbReference>
<dbReference type="PIRSF" id="PIRSF030771">
    <property type="entry name" value="UCP030771"/>
    <property type="match status" value="1"/>
</dbReference>
<name>A0ABP9LE44_9RHOB</name>
<dbReference type="EMBL" id="BAABHW010000002">
    <property type="protein sequence ID" value="GAA5073499.1"/>
    <property type="molecule type" value="Genomic_DNA"/>
</dbReference>
<accession>A0ABP9LE44</accession>
<organism evidence="1 2">
    <name type="scientific">[Roseibacterium] beibuensis</name>
    <dbReference type="NCBI Taxonomy" id="1193142"/>
    <lineage>
        <taxon>Bacteria</taxon>
        <taxon>Pseudomonadati</taxon>
        <taxon>Pseudomonadota</taxon>
        <taxon>Alphaproteobacteria</taxon>
        <taxon>Rhodobacterales</taxon>
        <taxon>Roseobacteraceae</taxon>
        <taxon>Roseicyclus</taxon>
    </lineage>
</organism>
<dbReference type="Pfam" id="PF09956">
    <property type="entry name" value="Phage_cement_2"/>
    <property type="match status" value="1"/>
</dbReference>
<reference evidence="2" key="1">
    <citation type="journal article" date="2019" name="Int. J. Syst. Evol. Microbiol.">
        <title>The Global Catalogue of Microorganisms (GCM) 10K type strain sequencing project: providing services to taxonomists for standard genome sequencing and annotation.</title>
        <authorList>
            <consortium name="The Broad Institute Genomics Platform"/>
            <consortium name="The Broad Institute Genome Sequencing Center for Infectious Disease"/>
            <person name="Wu L."/>
            <person name="Ma J."/>
        </authorList>
    </citation>
    <scope>NUCLEOTIDE SEQUENCE [LARGE SCALE GENOMIC DNA]</scope>
    <source>
        <strain evidence="2">JCM 18015</strain>
    </source>
</reference>
<evidence type="ECO:0000313" key="1">
    <source>
        <dbReference type="EMBL" id="GAA5073499.1"/>
    </source>
</evidence>
<protein>
    <recommendedName>
        <fullName evidence="3">DUF2190 family protein</fullName>
    </recommendedName>
</protein>
<dbReference type="RefSeq" id="WP_259550467.1">
    <property type="nucleotide sequence ID" value="NZ_BAABHW010000002.1"/>
</dbReference>
<keyword evidence="2" id="KW-1185">Reference proteome</keyword>
<proteinExistence type="predicted"/>
<evidence type="ECO:0000313" key="2">
    <source>
        <dbReference type="Proteomes" id="UP001499910"/>
    </source>
</evidence>